<dbReference type="AlphaFoldDB" id="A0A820G8K8"/>
<evidence type="ECO:0000313" key="3">
    <source>
        <dbReference type="Proteomes" id="UP000663881"/>
    </source>
</evidence>
<sequence>MSISATAFRWLDILEAEFDKTFVDLDLLLGEIDEDQIEITGDGRAKLGILSSCFAQLVHKTQTISQANAKLEAQLLDAQAEIINIKADRQALEQQSNDTLALLHTSQLECQILKTNSEIEGADVIR</sequence>
<name>A0A820G8K8_9BILA</name>
<dbReference type="GO" id="GO:0030140">
    <property type="term" value="C:trans-Golgi network transport vesicle"/>
    <property type="evidence" value="ECO:0007669"/>
    <property type="project" value="TreeGrafter"/>
</dbReference>
<dbReference type="PANTHER" id="PTHR16528:SF2">
    <property type="entry name" value="GOLGI-ASSOCIATED PDZ AND COILED-COIL MOTIF-CONTAINING PROTEIN"/>
    <property type="match status" value="1"/>
</dbReference>
<proteinExistence type="predicted"/>
<accession>A0A820G8K8</accession>
<comment type="caution">
    <text evidence="2">The sequence shown here is derived from an EMBL/GenBank/DDBJ whole genome shotgun (WGS) entry which is preliminary data.</text>
</comment>
<dbReference type="GO" id="GO:0005794">
    <property type="term" value="C:Golgi apparatus"/>
    <property type="evidence" value="ECO:0007669"/>
    <property type="project" value="InterPro"/>
</dbReference>
<dbReference type="GO" id="GO:2000009">
    <property type="term" value="P:negative regulation of protein localization to cell surface"/>
    <property type="evidence" value="ECO:0007669"/>
    <property type="project" value="TreeGrafter"/>
</dbReference>
<feature type="non-terminal residue" evidence="2">
    <location>
        <position position="126"/>
    </location>
</feature>
<dbReference type="InterPro" id="IPR038879">
    <property type="entry name" value="GOPC"/>
</dbReference>
<keyword evidence="1" id="KW-0175">Coiled coil</keyword>
<dbReference type="PANTHER" id="PTHR16528">
    <property type="entry name" value="GOLGI-ASSOCIATED PDZ AND COILED-COIL MOTIF-CONTAINING"/>
    <property type="match status" value="1"/>
</dbReference>
<evidence type="ECO:0000313" key="2">
    <source>
        <dbReference type="EMBL" id="CAF4274324.1"/>
    </source>
</evidence>
<dbReference type="GO" id="GO:0016020">
    <property type="term" value="C:membrane"/>
    <property type="evidence" value="ECO:0007669"/>
    <property type="project" value="TreeGrafter"/>
</dbReference>
<dbReference type="Proteomes" id="UP000663881">
    <property type="component" value="Unassembled WGS sequence"/>
</dbReference>
<gene>
    <name evidence="2" type="ORF">OKA104_LOCUS44833</name>
</gene>
<protein>
    <submittedName>
        <fullName evidence="2">Uncharacterized protein</fullName>
    </submittedName>
</protein>
<dbReference type="GO" id="GO:0044325">
    <property type="term" value="F:transmembrane transporter binding"/>
    <property type="evidence" value="ECO:0007669"/>
    <property type="project" value="TreeGrafter"/>
</dbReference>
<dbReference type="EMBL" id="CAJOAY010014106">
    <property type="protein sequence ID" value="CAF4274324.1"/>
    <property type="molecule type" value="Genomic_DNA"/>
</dbReference>
<reference evidence="2" key="1">
    <citation type="submission" date="2021-02" db="EMBL/GenBank/DDBJ databases">
        <authorList>
            <person name="Nowell W R."/>
        </authorList>
    </citation>
    <scope>NUCLEOTIDE SEQUENCE</scope>
</reference>
<organism evidence="2 3">
    <name type="scientific">Adineta steineri</name>
    <dbReference type="NCBI Taxonomy" id="433720"/>
    <lineage>
        <taxon>Eukaryota</taxon>
        <taxon>Metazoa</taxon>
        <taxon>Spiralia</taxon>
        <taxon>Gnathifera</taxon>
        <taxon>Rotifera</taxon>
        <taxon>Eurotatoria</taxon>
        <taxon>Bdelloidea</taxon>
        <taxon>Adinetida</taxon>
        <taxon>Adinetidae</taxon>
        <taxon>Adineta</taxon>
    </lineage>
</organism>
<evidence type="ECO:0000256" key="1">
    <source>
        <dbReference type="SAM" id="Coils"/>
    </source>
</evidence>
<feature type="coiled-coil region" evidence="1">
    <location>
        <begin position="68"/>
        <end position="95"/>
    </location>
</feature>